<dbReference type="Proteomes" id="UP000003477">
    <property type="component" value="Unassembled WGS sequence"/>
</dbReference>
<evidence type="ECO:0000256" key="2">
    <source>
        <dbReference type="SAM" id="Phobius"/>
    </source>
</evidence>
<evidence type="ECO:0000313" key="4">
    <source>
        <dbReference type="Proteomes" id="UP000003477"/>
    </source>
</evidence>
<dbReference type="PANTHER" id="PTHR40278:SF1">
    <property type="entry name" value="DNA UTILIZATION PROTEIN HOFN"/>
    <property type="match status" value="1"/>
</dbReference>
<keyword evidence="1" id="KW-0175">Coiled coil</keyword>
<sequence>MYSLDVNFLKDRHLETNTKTTLAPQSRGPSLKEQIPLVIGGAIMVILPAITGSSLLVLNQLSSSKEQSIQELETQLGQLNAQNKNIEEINAKLEQNDQEIQSLVTVFNQIRPWSAILKEIEAQVPLNVQVGSIVQTDSEVTIAGYALNYDDLNDFLLTLQSSPLLDAEKTVIKTASLQDFPIETENTPENLEIEFPQGVKYTITTAISDRPSSELLQDFARSGAAGLVNRIRTLENKGVLKP</sequence>
<proteinExistence type="predicted"/>
<dbReference type="EMBL" id="AESD01000068">
    <property type="protein sequence ID" value="EHJ14948.1"/>
    <property type="molecule type" value="Genomic_DNA"/>
</dbReference>
<keyword evidence="2" id="KW-0472">Membrane</keyword>
<gene>
    <name evidence="3" type="ORF">CWATWH0003_0384</name>
</gene>
<organism evidence="3 4">
    <name type="scientific">Crocosphaera watsonii WH 0003</name>
    <dbReference type="NCBI Taxonomy" id="423471"/>
    <lineage>
        <taxon>Bacteria</taxon>
        <taxon>Bacillati</taxon>
        <taxon>Cyanobacteriota</taxon>
        <taxon>Cyanophyceae</taxon>
        <taxon>Oscillatoriophycideae</taxon>
        <taxon>Chroococcales</taxon>
        <taxon>Aphanothecaceae</taxon>
        <taxon>Crocosphaera</taxon>
    </lineage>
</organism>
<keyword evidence="2" id="KW-0812">Transmembrane</keyword>
<dbReference type="AlphaFoldDB" id="G5IYN5"/>
<dbReference type="RefSeq" id="WP_007309030.1">
    <property type="nucleotide sequence ID" value="NZ_AESD01000068.1"/>
</dbReference>
<comment type="caution">
    <text evidence="3">The sequence shown here is derived from an EMBL/GenBank/DDBJ whole genome shotgun (WGS) entry which is preliminary data.</text>
</comment>
<evidence type="ECO:0000313" key="3">
    <source>
        <dbReference type="EMBL" id="EHJ14948.1"/>
    </source>
</evidence>
<dbReference type="InterPro" id="IPR007813">
    <property type="entry name" value="PilN"/>
</dbReference>
<evidence type="ECO:0000256" key="1">
    <source>
        <dbReference type="SAM" id="Coils"/>
    </source>
</evidence>
<dbReference type="Pfam" id="PF05137">
    <property type="entry name" value="PilN"/>
    <property type="match status" value="1"/>
</dbReference>
<reference evidence="3 4" key="1">
    <citation type="journal article" date="2011" name="Front. Microbiol.">
        <title>Two Strains of Crocosphaera watsonii with Highly Conserved Genomes are Distinguished by Strain-Specific Features.</title>
        <authorList>
            <person name="Bench S.R."/>
            <person name="Ilikchyan I.N."/>
            <person name="Tripp H.J."/>
            <person name="Zehr J.P."/>
        </authorList>
    </citation>
    <scope>NUCLEOTIDE SEQUENCE [LARGE SCALE GENOMIC DNA]</scope>
    <source>
        <strain evidence="3 4">WH 0003</strain>
    </source>
</reference>
<dbReference type="InterPro" id="IPR052534">
    <property type="entry name" value="Extracell_DNA_Util/SecSys_Comp"/>
</dbReference>
<feature type="coiled-coil region" evidence="1">
    <location>
        <begin position="62"/>
        <end position="106"/>
    </location>
</feature>
<feature type="transmembrane region" description="Helical" evidence="2">
    <location>
        <begin position="35"/>
        <end position="58"/>
    </location>
</feature>
<keyword evidence="2" id="KW-1133">Transmembrane helix</keyword>
<evidence type="ECO:0008006" key="5">
    <source>
        <dbReference type="Google" id="ProtNLM"/>
    </source>
</evidence>
<dbReference type="GeneID" id="88764322"/>
<dbReference type="PANTHER" id="PTHR40278">
    <property type="entry name" value="DNA UTILIZATION PROTEIN HOFN"/>
    <property type="match status" value="1"/>
</dbReference>
<accession>G5IYN5</accession>
<protein>
    <recommendedName>
        <fullName evidence="5">Type IV pilus biogenesis protein PilN</fullName>
    </recommendedName>
</protein>
<dbReference type="PATRIC" id="fig|423471.3.peg.352"/>
<name>G5IYN5_CROWT</name>